<dbReference type="AlphaFoldDB" id="A0A813DDR3"/>
<dbReference type="GO" id="GO:0006368">
    <property type="term" value="P:transcription elongation by RNA polymerase II"/>
    <property type="evidence" value="ECO:0007669"/>
    <property type="project" value="InterPro"/>
</dbReference>
<gene>
    <name evidence="7" type="ORF">PGLA1383_LOCUS4617</name>
</gene>
<organism evidence="7 8">
    <name type="scientific">Polarella glacialis</name>
    <name type="common">Dinoflagellate</name>
    <dbReference type="NCBI Taxonomy" id="89957"/>
    <lineage>
        <taxon>Eukaryota</taxon>
        <taxon>Sar</taxon>
        <taxon>Alveolata</taxon>
        <taxon>Dinophyceae</taxon>
        <taxon>Suessiales</taxon>
        <taxon>Suessiaceae</taxon>
        <taxon>Polarella</taxon>
    </lineage>
</organism>
<dbReference type="GO" id="GO:0016593">
    <property type="term" value="C:Cdc73/Paf1 complex"/>
    <property type="evidence" value="ECO:0007669"/>
    <property type="project" value="InterPro"/>
</dbReference>
<dbReference type="GO" id="GO:0000993">
    <property type="term" value="F:RNA polymerase II complex binding"/>
    <property type="evidence" value="ECO:0007669"/>
    <property type="project" value="TreeGrafter"/>
</dbReference>
<feature type="domain" description="Cell division control protein 73 C-terminal" evidence="6">
    <location>
        <begin position="296"/>
        <end position="447"/>
    </location>
</feature>
<dbReference type="OrthoDB" id="2186602at2759"/>
<evidence type="ECO:0000256" key="2">
    <source>
        <dbReference type="ARBA" id="ARBA00010427"/>
    </source>
</evidence>
<comment type="subcellular location">
    <subcellularLocation>
        <location evidence="1">Nucleus</location>
    </subcellularLocation>
</comment>
<keyword evidence="3" id="KW-0804">Transcription</keyword>
<protein>
    <recommendedName>
        <fullName evidence="6">Cell division control protein 73 C-terminal domain-containing protein</fullName>
    </recommendedName>
</protein>
<feature type="compositionally biased region" description="Gly residues" evidence="5">
    <location>
        <begin position="164"/>
        <end position="175"/>
    </location>
</feature>
<keyword evidence="4" id="KW-0539">Nucleus</keyword>
<name>A0A813DDR3_POLGL</name>
<evidence type="ECO:0000256" key="4">
    <source>
        <dbReference type="ARBA" id="ARBA00023242"/>
    </source>
</evidence>
<evidence type="ECO:0000256" key="3">
    <source>
        <dbReference type="ARBA" id="ARBA00023163"/>
    </source>
</evidence>
<dbReference type="InterPro" id="IPR038103">
    <property type="entry name" value="CDC73_C_sf"/>
</dbReference>
<dbReference type="EMBL" id="CAJNNV010001738">
    <property type="protein sequence ID" value="CAE8585714.1"/>
    <property type="molecule type" value="Genomic_DNA"/>
</dbReference>
<keyword evidence="8" id="KW-1185">Reference proteome</keyword>
<dbReference type="Gene3D" id="3.40.50.11990">
    <property type="entry name" value="RNA polymerase II accessory factor, Cdc73 C-terminal domain"/>
    <property type="match status" value="1"/>
</dbReference>
<evidence type="ECO:0000256" key="1">
    <source>
        <dbReference type="ARBA" id="ARBA00004123"/>
    </source>
</evidence>
<evidence type="ECO:0000313" key="8">
    <source>
        <dbReference type="Proteomes" id="UP000654075"/>
    </source>
</evidence>
<accession>A0A813DDR3</accession>
<evidence type="ECO:0000256" key="5">
    <source>
        <dbReference type="SAM" id="MobiDB-lite"/>
    </source>
</evidence>
<proteinExistence type="inferred from homology"/>
<feature type="region of interest" description="Disordered" evidence="5">
    <location>
        <begin position="139"/>
        <end position="178"/>
    </location>
</feature>
<dbReference type="Pfam" id="PF05179">
    <property type="entry name" value="CDC73_C"/>
    <property type="match status" value="1"/>
</dbReference>
<dbReference type="InterPro" id="IPR031336">
    <property type="entry name" value="CDC73_C"/>
</dbReference>
<evidence type="ECO:0000259" key="6">
    <source>
        <dbReference type="Pfam" id="PF05179"/>
    </source>
</evidence>
<feature type="region of interest" description="Disordered" evidence="5">
    <location>
        <begin position="1"/>
        <end position="26"/>
    </location>
</feature>
<dbReference type="GO" id="GO:0032968">
    <property type="term" value="P:positive regulation of transcription elongation by RNA polymerase II"/>
    <property type="evidence" value="ECO:0007669"/>
    <property type="project" value="TreeGrafter"/>
</dbReference>
<dbReference type="PANTHER" id="PTHR12466:SF8">
    <property type="entry name" value="PARAFIBROMIN"/>
    <property type="match status" value="1"/>
</dbReference>
<sequence length="477" mass="53723">MADAAAATETEVKEDEPAANGAAGTTPARRVDPLVLFRESCEKGQKVGYADEYLSFGEFSVHRATKCGYRLAPGEPFLDIGSVWYMFREVSANRSYTQDTVKKRGFTYIGIACRGDLCDYLVGKLPTCPGIVQDVVEGRKRPREETTGRAPPAPRVKNLKSGEEPGGSSGSGSGSKAGKKAFGALTYADVASRVRLVKDFDVLVRVPGRTVPNADLILKIAMDELNNWDRKEQEPEPMVGGKIPLLQELEEMIRKDAEAKLIEQFAKELRKRNPTDKEIEEFIRKDGEAETSLLIRPIILVPCNKNSPVNILNAQQLLQDGVYDKLDQEKAHFFDSTRPEAVEVVRNIRDKKWRFEVRDSAKGFKKEHWHRVVAVITDGADWQFKGWPFENIVDLFTSIKGVYFTKKGDPLPEHVAKWQVCILEMSTLQYQHRFSAIRDAFWAQAEHFLNSARHKTFVNHTTLEGIRKVVKMTPPVL</sequence>
<dbReference type="PANTHER" id="PTHR12466">
    <property type="entry name" value="CDC73 DOMAIN PROTEIN"/>
    <property type="match status" value="1"/>
</dbReference>
<comment type="similarity">
    <text evidence="2">Belongs to the CDC73 family.</text>
</comment>
<dbReference type="InterPro" id="IPR007852">
    <property type="entry name" value="Cdc73/Parafibromin"/>
</dbReference>
<dbReference type="Proteomes" id="UP000654075">
    <property type="component" value="Unassembled WGS sequence"/>
</dbReference>
<comment type="caution">
    <text evidence="7">The sequence shown here is derived from an EMBL/GenBank/DDBJ whole genome shotgun (WGS) entry which is preliminary data.</text>
</comment>
<reference evidence="7" key="1">
    <citation type="submission" date="2021-02" db="EMBL/GenBank/DDBJ databases">
        <authorList>
            <person name="Dougan E. K."/>
            <person name="Rhodes N."/>
            <person name="Thang M."/>
            <person name="Chan C."/>
        </authorList>
    </citation>
    <scope>NUCLEOTIDE SEQUENCE</scope>
</reference>
<evidence type="ECO:0000313" key="7">
    <source>
        <dbReference type="EMBL" id="CAE8585714.1"/>
    </source>
</evidence>